<feature type="transmembrane region" description="Helical" evidence="8">
    <location>
        <begin position="414"/>
        <end position="435"/>
    </location>
</feature>
<feature type="transmembrane region" description="Helical" evidence="8">
    <location>
        <begin position="289"/>
        <end position="307"/>
    </location>
</feature>
<evidence type="ECO:0000256" key="9">
    <source>
        <dbReference type="SAM" id="SignalP"/>
    </source>
</evidence>
<keyword evidence="6 8" id="KW-0472">Membrane</keyword>
<feature type="compositionally biased region" description="Basic and acidic residues" evidence="7">
    <location>
        <begin position="144"/>
        <end position="157"/>
    </location>
</feature>
<reference evidence="11" key="1">
    <citation type="submission" date="2023-06" db="EMBL/GenBank/DDBJ databases">
        <title>Genome-scale phylogeny and comparative genomics of the fungal order Sordariales.</title>
        <authorList>
            <consortium name="Lawrence Berkeley National Laboratory"/>
            <person name="Hensen N."/>
            <person name="Bonometti L."/>
            <person name="Westerberg I."/>
            <person name="Brannstrom I.O."/>
            <person name="Guillou S."/>
            <person name="Cros-Aarteil S."/>
            <person name="Calhoun S."/>
            <person name="Haridas S."/>
            <person name="Kuo A."/>
            <person name="Mondo S."/>
            <person name="Pangilinan J."/>
            <person name="Riley R."/>
            <person name="LaButti K."/>
            <person name="Andreopoulos B."/>
            <person name="Lipzen A."/>
            <person name="Chen C."/>
            <person name="Yanf M."/>
            <person name="Daum C."/>
            <person name="Ng V."/>
            <person name="Clum A."/>
            <person name="Steindorff A."/>
            <person name="Ohm R."/>
            <person name="Martin F."/>
            <person name="Silar P."/>
            <person name="Natvig D."/>
            <person name="Lalanne C."/>
            <person name="Gautier V."/>
            <person name="Ament-velasquez S.L."/>
            <person name="Kruys A."/>
            <person name="Hutchinson M.I."/>
            <person name="Powell A.J."/>
            <person name="Barry K."/>
            <person name="Miller A.N."/>
            <person name="Grigoriev I.V."/>
            <person name="Debuchy R."/>
            <person name="Gladieux P."/>
            <person name="Thoren M.H."/>
            <person name="Johannesson H."/>
        </authorList>
    </citation>
    <scope>NUCLEOTIDE SEQUENCE</scope>
    <source>
        <strain evidence="11">SMH2392-1A</strain>
    </source>
</reference>
<dbReference type="RefSeq" id="XP_060291276.1">
    <property type="nucleotide sequence ID" value="XM_060440411.1"/>
</dbReference>
<evidence type="ECO:0000256" key="4">
    <source>
        <dbReference type="ARBA" id="ARBA00022982"/>
    </source>
</evidence>
<evidence type="ECO:0000313" key="11">
    <source>
        <dbReference type="EMBL" id="KAK0706182.1"/>
    </source>
</evidence>
<evidence type="ECO:0000256" key="1">
    <source>
        <dbReference type="ARBA" id="ARBA00004370"/>
    </source>
</evidence>
<gene>
    <name evidence="11" type="ORF">B0T26DRAFT_679900</name>
</gene>
<dbReference type="InterPro" id="IPR015920">
    <property type="entry name" value="Cellobiose_DH-like_cyt"/>
</dbReference>
<dbReference type="SMART" id="SM00665">
    <property type="entry name" value="B561"/>
    <property type="match status" value="1"/>
</dbReference>
<dbReference type="GeneID" id="85323681"/>
<dbReference type="Pfam" id="PF16010">
    <property type="entry name" value="CDH-cyt"/>
    <property type="match status" value="1"/>
</dbReference>
<feature type="transmembrane region" description="Helical" evidence="8">
    <location>
        <begin position="389"/>
        <end position="408"/>
    </location>
</feature>
<dbReference type="CDD" id="cd09630">
    <property type="entry name" value="CDH_like_cytochrome"/>
    <property type="match status" value="1"/>
</dbReference>
<feature type="transmembrane region" description="Helical" evidence="8">
    <location>
        <begin position="319"/>
        <end position="342"/>
    </location>
</feature>
<evidence type="ECO:0000256" key="2">
    <source>
        <dbReference type="ARBA" id="ARBA00022448"/>
    </source>
</evidence>
<dbReference type="AlphaFoldDB" id="A0AA39ZYV7"/>
<sequence length="667" mass="71674">MASVLRTTLLTLLVTAPFVAAGRAQYCRFDHENGDVLDFCMAVTSRRNDTTAAHDLYLAMQVARSSANGWSAFGTGPTMAGAIMFIVYGDPTSGRDPVLSVRTADGHHQPHAIDAAAAGGAEVHVLQTTWEPISTAAHGSPLLRRHDDHDDSKDEPHTPPTHIANVSAVCYGCDRWPGSPINAAATSQPWLWARNMRQEFSGANDSAYAADARLEMHKHHASSGGWGRFYVNMFEAAATAESEPAVAASPLSLVPPIVLSVGSFSATDDAPGSGFLAGLWERPAASAHGFLMGTAFMALFPLGAVLMRTASGNSFKRHWVVQLVATGLAWTGAAVGLVMTRFRFPTTLHQWLGIAIVSALAVQAVLGWRHHVVFLRLRRRTWISHAHIWLGRSGIVAGWVNILLGMVLSGYGGLRVGLVAAMVAVEAAGVGVWLWTAQRRAAAYGGVGQAEAHALMPRGGPADDYFTLEMSDDENDDDEDDGVDGGDKEERERLRRKSGADDVYISQRNVDSDVLRTPPEDMPRRLQAFLAKARIRQGHGAGQDSGPSQITSQARSKPESSDHVIAPSPLELKGREDDDDGPGSDAPVTQAQEQDESAEHVDIIAVHGLIGHWTGTWQAPDSAIWLRDRIPRLLADANVVCRVRSFGYNSAFAFTKGETDIAGCAKT</sequence>
<evidence type="ECO:0000256" key="8">
    <source>
        <dbReference type="SAM" id="Phobius"/>
    </source>
</evidence>
<feature type="signal peptide" evidence="9">
    <location>
        <begin position="1"/>
        <end position="21"/>
    </location>
</feature>
<evidence type="ECO:0000259" key="10">
    <source>
        <dbReference type="SMART" id="SM00665"/>
    </source>
</evidence>
<dbReference type="SUPFAM" id="SSF49344">
    <property type="entry name" value="CBD9-like"/>
    <property type="match status" value="1"/>
</dbReference>
<keyword evidence="3 8" id="KW-0812">Transmembrane</keyword>
<protein>
    <recommendedName>
        <fullName evidence="10">Cytochrome b561 domain-containing protein</fullName>
    </recommendedName>
</protein>
<name>A0AA39ZYV7_9PEZI</name>
<comment type="subcellular location">
    <subcellularLocation>
        <location evidence="1">Membrane</location>
    </subcellularLocation>
</comment>
<dbReference type="PANTHER" id="PTHR47797">
    <property type="entry name" value="DEHYDROGENASE, PUTATIVE (AFU_ORTHOLOGUE AFUA_8G05805)-RELATED"/>
    <property type="match status" value="1"/>
</dbReference>
<dbReference type="InterPro" id="IPR006593">
    <property type="entry name" value="Cyt_b561/ferric_Rdtase_TM"/>
</dbReference>
<proteinExistence type="predicted"/>
<feature type="compositionally biased region" description="Acidic residues" evidence="7">
    <location>
        <begin position="470"/>
        <end position="484"/>
    </location>
</feature>
<feature type="compositionally biased region" description="Polar residues" evidence="7">
    <location>
        <begin position="545"/>
        <end position="555"/>
    </location>
</feature>
<dbReference type="GO" id="GO:0016020">
    <property type="term" value="C:membrane"/>
    <property type="evidence" value="ECO:0007669"/>
    <property type="project" value="UniProtKB-SubCell"/>
</dbReference>
<keyword evidence="5 8" id="KW-1133">Transmembrane helix</keyword>
<evidence type="ECO:0000313" key="12">
    <source>
        <dbReference type="Proteomes" id="UP001172101"/>
    </source>
</evidence>
<feature type="domain" description="Cytochrome b561" evidence="10">
    <location>
        <begin position="287"/>
        <end position="406"/>
    </location>
</feature>
<evidence type="ECO:0000256" key="7">
    <source>
        <dbReference type="SAM" id="MobiDB-lite"/>
    </source>
</evidence>
<feature type="transmembrane region" description="Helical" evidence="8">
    <location>
        <begin position="348"/>
        <end position="368"/>
    </location>
</feature>
<keyword evidence="12" id="KW-1185">Reference proteome</keyword>
<feature type="region of interest" description="Disordered" evidence="7">
    <location>
        <begin position="535"/>
        <end position="598"/>
    </location>
</feature>
<evidence type="ECO:0000256" key="6">
    <source>
        <dbReference type="ARBA" id="ARBA00023136"/>
    </source>
</evidence>
<evidence type="ECO:0000256" key="5">
    <source>
        <dbReference type="ARBA" id="ARBA00022989"/>
    </source>
</evidence>
<organism evidence="11 12">
    <name type="scientific">Lasiosphaeria miniovina</name>
    <dbReference type="NCBI Taxonomy" id="1954250"/>
    <lineage>
        <taxon>Eukaryota</taxon>
        <taxon>Fungi</taxon>
        <taxon>Dikarya</taxon>
        <taxon>Ascomycota</taxon>
        <taxon>Pezizomycotina</taxon>
        <taxon>Sordariomycetes</taxon>
        <taxon>Sordariomycetidae</taxon>
        <taxon>Sordariales</taxon>
        <taxon>Lasiosphaeriaceae</taxon>
        <taxon>Lasiosphaeria</taxon>
    </lineage>
</organism>
<comment type="caution">
    <text evidence="11">The sequence shown here is derived from an EMBL/GenBank/DDBJ whole genome shotgun (WGS) entry which is preliminary data.</text>
</comment>
<keyword evidence="9" id="KW-0732">Signal</keyword>
<dbReference type="Gene3D" id="2.60.40.1210">
    <property type="entry name" value="Cellobiose dehydrogenase, cytochrome domain"/>
    <property type="match status" value="1"/>
</dbReference>
<feature type="region of interest" description="Disordered" evidence="7">
    <location>
        <begin position="136"/>
        <end position="161"/>
    </location>
</feature>
<dbReference type="Pfam" id="PF03188">
    <property type="entry name" value="Cytochrom_B561"/>
    <property type="match status" value="1"/>
</dbReference>
<keyword evidence="4" id="KW-0249">Electron transport</keyword>
<accession>A0AA39ZYV7</accession>
<evidence type="ECO:0000256" key="3">
    <source>
        <dbReference type="ARBA" id="ARBA00022692"/>
    </source>
</evidence>
<keyword evidence="2" id="KW-0813">Transport</keyword>
<dbReference type="Proteomes" id="UP001172101">
    <property type="component" value="Unassembled WGS sequence"/>
</dbReference>
<dbReference type="PANTHER" id="PTHR47797:SF3">
    <property type="entry name" value="CYTOCHROME B561 DOMAIN-CONTAINING PROTEIN"/>
    <property type="match status" value="1"/>
</dbReference>
<feature type="region of interest" description="Disordered" evidence="7">
    <location>
        <begin position="465"/>
        <end position="500"/>
    </location>
</feature>
<dbReference type="Gene3D" id="1.20.120.1770">
    <property type="match status" value="1"/>
</dbReference>
<dbReference type="CDD" id="cd08760">
    <property type="entry name" value="Cyt_b561_FRRS1_like"/>
    <property type="match status" value="1"/>
</dbReference>
<feature type="chain" id="PRO_5041261479" description="Cytochrome b561 domain-containing protein" evidence="9">
    <location>
        <begin position="22"/>
        <end position="667"/>
    </location>
</feature>
<dbReference type="EMBL" id="JAUIRO010000007">
    <property type="protein sequence ID" value="KAK0706182.1"/>
    <property type="molecule type" value="Genomic_DNA"/>
</dbReference>